<comment type="caution">
    <text evidence="1">The sequence shown here is derived from an EMBL/GenBank/DDBJ whole genome shotgun (WGS) entry which is preliminary data.</text>
</comment>
<dbReference type="OrthoDB" id="9765926at2"/>
<name>R7ZY14_9BACT</name>
<proteinExistence type="predicted"/>
<protein>
    <recommendedName>
        <fullName evidence="3">PKD domain-containing protein</fullName>
    </recommendedName>
</protein>
<sequence>MQSGFSFSLLSLVLWIGAVVSIHAGWNYYTANHSLLGQLEDQDPELIGPTTACLTSSVVFGTFFGAGDPSVDRYVWTITDAAGEELYYQTGGSDAQEIEFPFTSAGTYTVSLQVIRNGNQNFFRASQQVVVERGPRFVMPPDIVFCGNDPVQITAIDPNDPTIGNFSFEWYRVAGQVLGTENTFTATQPGRHYVRVISAACEVVASTFVGPAIEVEVRASANRVCEGQHVTYTPDTPVLARWAYQRQGSNELRSLGSSFALDLHTSELDGVGQYTVFFYVDDPDRPGCALERRINLEVVAGAGEFTLAKLQDADGCELPTGAFEIRTQDGFDAITVSDGAGNFANLAAGSVRTVNGLVPGIYTVTGRSGTCTVSRTIRIENENPNEAIPFTVEAIDQSCSETGVRVGALRIDFGGVSQSGSYRVVRSNGAVVAGTFDNETEVAVNVPPGSYEVEIRDAANCAQPGSVMYEVEGNRQVNFSVPASLQVCESFELFPSSTEELTYTVVRPDGSSVAGSSGVGFVVDQTGTYQFTAISTDPNLCPRTREVEVVVNEPVRFEPVFQQIDCSGRQMYTTELFGRDPNSVIIRWYSENGTIVGRNPQFFPPLTGNYLLEVQPRASSACEVSPIPFEVVVPLRSTEVEIQGSPFCNEDAFTTLTLDVGNPEAVRAIEWFQRNEEGEWVWLLEFNDQQSIDVVDEGEYQVVVRNQIGCRLGTATLEVGRTEVEPLGLEDSYEICSEEGIFPTLQAAGYAEVVWFLDGQPISDQPSYRVMSPGNYEVRVVSEEGCEMVSAFEVLEGCALMIRMPDAMVVGDPQRDFRIYAHPDIDEVEVFIYQRTGELIFHATSRVGSGTEPVCSWDGQMNGRPITVGTYPVVVRYRSGRLGLDEVMRRFLVVVQ</sequence>
<dbReference type="EMBL" id="AQHR01000021">
    <property type="protein sequence ID" value="EON78908.1"/>
    <property type="molecule type" value="Genomic_DNA"/>
</dbReference>
<dbReference type="RefSeq" id="WP_010852650.1">
    <property type="nucleotide sequence ID" value="NZ_AQHR01000021.1"/>
</dbReference>
<organism evidence="1 2">
    <name type="scientific">Lunatimonas lonarensis</name>
    <dbReference type="NCBI Taxonomy" id="1232681"/>
    <lineage>
        <taxon>Bacteria</taxon>
        <taxon>Pseudomonadati</taxon>
        <taxon>Bacteroidota</taxon>
        <taxon>Cytophagia</taxon>
        <taxon>Cytophagales</taxon>
        <taxon>Cyclobacteriaceae</taxon>
    </lineage>
</organism>
<reference evidence="1 2" key="1">
    <citation type="submission" date="2013-02" db="EMBL/GenBank/DDBJ databases">
        <title>A novel strain isolated from Lonar lake, Maharashtra, India.</title>
        <authorList>
            <person name="Singh A."/>
        </authorList>
    </citation>
    <scope>NUCLEOTIDE SEQUENCE [LARGE SCALE GENOMIC DNA]</scope>
    <source>
        <strain evidence="1 2">AK24</strain>
    </source>
</reference>
<keyword evidence="2" id="KW-1185">Reference proteome</keyword>
<accession>R7ZY14</accession>
<dbReference type="STRING" id="1232681.ADIS_0501"/>
<evidence type="ECO:0000313" key="2">
    <source>
        <dbReference type="Proteomes" id="UP000013909"/>
    </source>
</evidence>
<dbReference type="InterPro" id="IPR035986">
    <property type="entry name" value="PKD_dom_sf"/>
</dbReference>
<evidence type="ECO:0000313" key="1">
    <source>
        <dbReference type="EMBL" id="EON78908.1"/>
    </source>
</evidence>
<dbReference type="Proteomes" id="UP000013909">
    <property type="component" value="Unassembled WGS sequence"/>
</dbReference>
<dbReference type="AlphaFoldDB" id="R7ZY14"/>
<evidence type="ECO:0008006" key="3">
    <source>
        <dbReference type="Google" id="ProtNLM"/>
    </source>
</evidence>
<gene>
    <name evidence="1" type="ORF">ADIS_0501</name>
</gene>
<dbReference type="SUPFAM" id="SSF49299">
    <property type="entry name" value="PKD domain"/>
    <property type="match status" value="1"/>
</dbReference>